<dbReference type="PRINTS" id="PR00232">
    <property type="entry name" value="POTXCARLCOAT"/>
</dbReference>
<evidence type="ECO:0000256" key="5">
    <source>
        <dbReference type="ARBA" id="ARBA00022497"/>
    </source>
</evidence>
<dbReference type="GeneID" id="5758884"/>
<protein>
    <recommendedName>
        <fullName evidence="4">Capsid protein</fullName>
    </recommendedName>
    <alternativeName>
        <fullName evidence="9">Coat protein</fullName>
    </alternativeName>
</protein>
<dbReference type="Pfam" id="PF00286">
    <property type="entry name" value="Flexi_CP"/>
    <property type="match status" value="1"/>
</dbReference>
<keyword evidence="6 12" id="KW-0167">Capsid protein</keyword>
<dbReference type="EMBL" id="EU162589">
    <property type="protein sequence ID" value="ABW05096.1"/>
    <property type="molecule type" value="Genomic_RNA"/>
</dbReference>
<evidence type="ECO:0000256" key="4">
    <source>
        <dbReference type="ARBA" id="ARBA00018091"/>
    </source>
</evidence>
<evidence type="ECO:0000256" key="1">
    <source>
        <dbReference type="ARBA" id="ARBA00004032"/>
    </source>
</evidence>
<evidence type="ECO:0000256" key="3">
    <source>
        <dbReference type="ARBA" id="ARBA00007202"/>
    </source>
</evidence>
<feature type="region of interest" description="Disordered" evidence="10">
    <location>
        <begin position="1"/>
        <end position="54"/>
    </location>
</feature>
<dbReference type="RefSeq" id="YP_001552321.1">
    <property type="nucleotide sequence ID" value="NC_009991.1"/>
</dbReference>
<keyword evidence="8" id="KW-0687">Ribonucleoprotein</keyword>
<evidence type="ECO:0000256" key="8">
    <source>
        <dbReference type="ARBA" id="ARBA00023274"/>
    </source>
</evidence>
<evidence type="ECO:0000313" key="13">
    <source>
        <dbReference type="Proteomes" id="UP000208102"/>
    </source>
</evidence>
<dbReference type="InterPro" id="IPR000052">
    <property type="entry name" value="Pltvir_coat"/>
</dbReference>
<dbReference type="Pfam" id="PF08358">
    <property type="entry name" value="Flexi_CP_N"/>
    <property type="match status" value="1"/>
</dbReference>
<organism evidence="12 13">
    <name type="scientific">Phlox virus B</name>
    <dbReference type="NCBI Taxonomy" id="475777"/>
    <lineage>
        <taxon>Viruses</taxon>
        <taxon>Riboviria</taxon>
        <taxon>Orthornavirae</taxon>
        <taxon>Kitrinoviricota</taxon>
        <taxon>Alsuviricetes</taxon>
        <taxon>Tymovirales</taxon>
        <taxon>Betaflexiviridae</taxon>
        <taxon>Quinvirinae</taxon>
        <taxon>Carlavirus</taxon>
        <taxon>Carlavirus betaphlocis</taxon>
    </lineage>
</organism>
<dbReference type="OrthoDB" id="15901at10239"/>
<evidence type="ECO:0000259" key="11">
    <source>
        <dbReference type="PROSITE" id="PS00418"/>
    </source>
</evidence>
<dbReference type="InterPro" id="IPR013569">
    <property type="entry name" value="Carlavirus_coat_N"/>
</dbReference>
<keyword evidence="5" id="KW-1139">Helical capsid protein</keyword>
<dbReference type="GO" id="GO:0005198">
    <property type="term" value="F:structural molecule activity"/>
    <property type="evidence" value="ECO:0007669"/>
    <property type="project" value="InterPro"/>
</dbReference>
<dbReference type="PROSITE" id="PS00418">
    <property type="entry name" value="POTEX_CARLAVIRUS_COAT"/>
    <property type="match status" value="1"/>
</dbReference>
<name>A8II66_9VIRU</name>
<evidence type="ECO:0000256" key="10">
    <source>
        <dbReference type="SAM" id="MobiDB-lite"/>
    </source>
</evidence>
<feature type="domain" description="Potexviruses and carlaviruses coat protein" evidence="11">
    <location>
        <begin position="224"/>
        <end position="239"/>
    </location>
</feature>
<accession>A8II66</accession>
<evidence type="ECO:0000256" key="7">
    <source>
        <dbReference type="ARBA" id="ARBA00022844"/>
    </source>
</evidence>
<feature type="compositionally biased region" description="Basic and acidic residues" evidence="10">
    <location>
        <begin position="1"/>
        <end position="15"/>
    </location>
</feature>
<comment type="similarity">
    <text evidence="3">Belongs to the potexviruses coat protein family.</text>
</comment>
<comment type="function">
    <text evidence="1">Required for genome encapsidation. Forms ribonucleoprotein complexes along with TGB1 helicase and viral RNA.</text>
</comment>
<keyword evidence="7" id="KW-0946">Virion</keyword>
<evidence type="ECO:0000256" key="6">
    <source>
        <dbReference type="ARBA" id="ARBA00022561"/>
    </source>
</evidence>
<dbReference type="GO" id="GO:0019029">
    <property type="term" value="C:helical viral capsid"/>
    <property type="evidence" value="ECO:0007669"/>
    <property type="project" value="UniProtKB-KW"/>
</dbReference>
<evidence type="ECO:0000256" key="9">
    <source>
        <dbReference type="ARBA" id="ARBA00031336"/>
    </source>
</evidence>
<evidence type="ECO:0000256" key="2">
    <source>
        <dbReference type="ARBA" id="ARBA00004328"/>
    </source>
</evidence>
<sequence length="304" mass="33786">MAPPEDNKGKQKLDDIASASGQHPPEKKDESEFQKGSDDESSSSSAREDRQNAKRLSTLAKLLRQERTALKVTNMGLERGRPILQPAADMRGDPTNLYNRCTTDFLHSLMPKKVSNNIATAEEMVKIQVAIEGLGVPTDQIANVILQLVIRCVHTSSSSFQDPKGTFEWPGGAIISDDVVGVINELSTLRKVCRLYAPVAWNYMHIHDEPPSDWAAMGFHYTTRFAAFDFFDYVQNGAAIKPLGGIVPMPTRAEYVAYNTYKQLAIDRANNNDTYANLDSAVTGGRMGPEIQRNMNFANNKRQY</sequence>
<comment type="subcellular location">
    <subcellularLocation>
        <location evidence="2">Virion</location>
    </subcellularLocation>
</comment>
<keyword evidence="13" id="KW-1185">Reference proteome</keyword>
<dbReference type="Proteomes" id="UP000208102">
    <property type="component" value="Segment"/>
</dbReference>
<evidence type="ECO:0000313" key="12">
    <source>
        <dbReference type="EMBL" id="ABW05096.1"/>
    </source>
</evidence>
<dbReference type="GO" id="GO:1990904">
    <property type="term" value="C:ribonucleoprotein complex"/>
    <property type="evidence" value="ECO:0007669"/>
    <property type="project" value="UniProtKB-KW"/>
</dbReference>
<reference evidence="12 13" key="1">
    <citation type="submission" date="2007-09" db="EMBL/GenBank/DDBJ databases">
        <title>Phlox Virus B, a Carlavirus from Phlox divaricata.</title>
        <authorList>
            <person name="Hammond J."/>
            <person name="Reinsel M.D."/>
        </authorList>
    </citation>
    <scope>NUCLEOTIDE SEQUENCE [LARGE SCALE GENOMIC DNA]</scope>
    <source>
        <strain evidence="12">WP</strain>
    </source>
</reference>
<proteinExistence type="inferred from homology"/>
<feature type="compositionally biased region" description="Basic and acidic residues" evidence="10">
    <location>
        <begin position="24"/>
        <end position="38"/>
    </location>
</feature>
<dbReference type="KEGG" id="vg:5758884"/>